<name>A0A0B0NGY7_GOSAR</name>
<protein>
    <submittedName>
        <fullName evidence="1">Uncharacterized protein</fullName>
    </submittedName>
</protein>
<sequence length="37" mass="4184">MVLKILNKGNVVVILGLVSWIVDNVLDFDCGYFNGWE</sequence>
<evidence type="ECO:0000313" key="2">
    <source>
        <dbReference type="Proteomes" id="UP000032142"/>
    </source>
</evidence>
<keyword evidence="2" id="KW-1185">Reference proteome</keyword>
<organism evidence="1 2">
    <name type="scientific">Gossypium arboreum</name>
    <name type="common">Tree cotton</name>
    <name type="synonym">Gossypium nanking</name>
    <dbReference type="NCBI Taxonomy" id="29729"/>
    <lineage>
        <taxon>Eukaryota</taxon>
        <taxon>Viridiplantae</taxon>
        <taxon>Streptophyta</taxon>
        <taxon>Embryophyta</taxon>
        <taxon>Tracheophyta</taxon>
        <taxon>Spermatophyta</taxon>
        <taxon>Magnoliopsida</taxon>
        <taxon>eudicotyledons</taxon>
        <taxon>Gunneridae</taxon>
        <taxon>Pentapetalae</taxon>
        <taxon>rosids</taxon>
        <taxon>malvids</taxon>
        <taxon>Malvales</taxon>
        <taxon>Malvaceae</taxon>
        <taxon>Malvoideae</taxon>
        <taxon>Gossypium</taxon>
    </lineage>
</organism>
<dbReference type="Proteomes" id="UP000032142">
    <property type="component" value="Unassembled WGS sequence"/>
</dbReference>
<gene>
    <name evidence="1" type="ORF">F383_17801</name>
</gene>
<accession>A0A0B0NGY7</accession>
<dbReference type="EMBL" id="KN396702">
    <property type="protein sequence ID" value="KHG11927.1"/>
    <property type="molecule type" value="Genomic_DNA"/>
</dbReference>
<reference evidence="2" key="1">
    <citation type="submission" date="2014-09" db="EMBL/GenBank/DDBJ databases">
        <authorList>
            <person name="Mudge J."/>
            <person name="Ramaraj T."/>
            <person name="Lindquist I.E."/>
            <person name="Bharti A.K."/>
            <person name="Sundararajan A."/>
            <person name="Cameron C.T."/>
            <person name="Woodward J.E."/>
            <person name="May G.D."/>
            <person name="Brubaker C."/>
            <person name="Broadhvest J."/>
            <person name="Wilkins T.A."/>
        </authorList>
    </citation>
    <scope>NUCLEOTIDE SEQUENCE</scope>
    <source>
        <strain evidence="2">cv. AKA8401</strain>
    </source>
</reference>
<dbReference type="AlphaFoldDB" id="A0A0B0NGY7"/>
<evidence type="ECO:0000313" key="1">
    <source>
        <dbReference type="EMBL" id="KHG11927.1"/>
    </source>
</evidence>
<proteinExistence type="predicted"/>